<keyword evidence="4" id="KW-1185">Reference proteome</keyword>
<evidence type="ECO:0000313" key="3">
    <source>
        <dbReference type="EMBL" id="MFC7330847.1"/>
    </source>
</evidence>
<sequence>MTLMATSRYQGASMRTFVLFTYILVAGWVAWDQRETAWFVLHATGALAGLCAVSLAVTYVGRLAELDGPDDESDQALDYMEREEWDD</sequence>
<evidence type="ECO:0000256" key="2">
    <source>
        <dbReference type="SAM" id="Phobius"/>
    </source>
</evidence>
<feature type="region of interest" description="Disordered" evidence="1">
    <location>
        <begin position="67"/>
        <end position="87"/>
    </location>
</feature>
<comment type="caution">
    <text evidence="3">The sequence shown here is derived from an EMBL/GenBank/DDBJ whole genome shotgun (WGS) entry which is preliminary data.</text>
</comment>
<keyword evidence="2" id="KW-0812">Transmembrane</keyword>
<accession>A0ABW2KLL2</accession>
<evidence type="ECO:0000256" key="1">
    <source>
        <dbReference type="SAM" id="MobiDB-lite"/>
    </source>
</evidence>
<reference evidence="4" key="1">
    <citation type="journal article" date="2019" name="Int. J. Syst. Evol. Microbiol.">
        <title>The Global Catalogue of Microorganisms (GCM) 10K type strain sequencing project: providing services to taxonomists for standard genome sequencing and annotation.</title>
        <authorList>
            <consortium name="The Broad Institute Genomics Platform"/>
            <consortium name="The Broad Institute Genome Sequencing Center for Infectious Disease"/>
            <person name="Wu L."/>
            <person name="Ma J."/>
        </authorList>
    </citation>
    <scope>NUCLEOTIDE SEQUENCE [LARGE SCALE GENOMIC DNA]</scope>
    <source>
        <strain evidence="4">CGMCC 4.7382</strain>
    </source>
</reference>
<dbReference type="Proteomes" id="UP001596540">
    <property type="component" value="Unassembled WGS sequence"/>
</dbReference>
<evidence type="ECO:0000313" key="4">
    <source>
        <dbReference type="Proteomes" id="UP001596540"/>
    </source>
</evidence>
<feature type="transmembrane region" description="Helical" evidence="2">
    <location>
        <begin position="12"/>
        <end position="31"/>
    </location>
</feature>
<dbReference type="EMBL" id="JBHTBH010000014">
    <property type="protein sequence ID" value="MFC7330847.1"/>
    <property type="molecule type" value="Genomic_DNA"/>
</dbReference>
<dbReference type="RefSeq" id="WP_379873486.1">
    <property type="nucleotide sequence ID" value="NZ_JBHTBH010000014.1"/>
</dbReference>
<proteinExistence type="predicted"/>
<protein>
    <submittedName>
        <fullName evidence="3">Uncharacterized protein</fullName>
    </submittedName>
</protein>
<keyword evidence="2" id="KW-0472">Membrane</keyword>
<organism evidence="3 4">
    <name type="scientific">Marinactinospora rubrisoli</name>
    <dbReference type="NCBI Taxonomy" id="2715399"/>
    <lineage>
        <taxon>Bacteria</taxon>
        <taxon>Bacillati</taxon>
        <taxon>Actinomycetota</taxon>
        <taxon>Actinomycetes</taxon>
        <taxon>Streptosporangiales</taxon>
        <taxon>Nocardiopsidaceae</taxon>
        <taxon>Marinactinospora</taxon>
    </lineage>
</organism>
<keyword evidence="2" id="KW-1133">Transmembrane helix</keyword>
<name>A0ABW2KLL2_9ACTN</name>
<gene>
    <name evidence="3" type="ORF">ACFQRF_24230</name>
</gene>
<feature type="transmembrane region" description="Helical" evidence="2">
    <location>
        <begin position="37"/>
        <end position="60"/>
    </location>
</feature>